<feature type="transmembrane region" description="Helical" evidence="1">
    <location>
        <begin position="195"/>
        <end position="215"/>
    </location>
</feature>
<dbReference type="InterPro" id="IPR003675">
    <property type="entry name" value="Rce1/LyrA-like_dom"/>
</dbReference>
<gene>
    <name evidence="3" type="ORF">ETAA1_22770</name>
</gene>
<protein>
    <submittedName>
        <fullName evidence="3">CAAX amino terminal protease self-immunity</fullName>
    </submittedName>
</protein>
<keyword evidence="1" id="KW-0812">Transmembrane</keyword>
<evidence type="ECO:0000259" key="2">
    <source>
        <dbReference type="Pfam" id="PF02517"/>
    </source>
</evidence>
<feature type="transmembrane region" description="Helical" evidence="1">
    <location>
        <begin position="54"/>
        <end position="77"/>
    </location>
</feature>
<dbReference type="OrthoDB" id="9814348at2"/>
<keyword evidence="3" id="KW-0645">Protease</keyword>
<dbReference type="Pfam" id="PF02517">
    <property type="entry name" value="Rce1-like"/>
    <property type="match status" value="1"/>
</dbReference>
<dbReference type="EMBL" id="CP036273">
    <property type="protein sequence ID" value="QDU20325.1"/>
    <property type="molecule type" value="Genomic_DNA"/>
</dbReference>
<evidence type="ECO:0000256" key="1">
    <source>
        <dbReference type="SAM" id="Phobius"/>
    </source>
</evidence>
<organism evidence="3 4">
    <name type="scientific">Urbifossiella limnaea</name>
    <dbReference type="NCBI Taxonomy" id="2528023"/>
    <lineage>
        <taxon>Bacteria</taxon>
        <taxon>Pseudomonadati</taxon>
        <taxon>Planctomycetota</taxon>
        <taxon>Planctomycetia</taxon>
        <taxon>Gemmatales</taxon>
        <taxon>Gemmataceae</taxon>
        <taxon>Urbifossiella</taxon>
    </lineage>
</organism>
<dbReference type="GO" id="GO:0006508">
    <property type="term" value="P:proteolysis"/>
    <property type="evidence" value="ECO:0007669"/>
    <property type="project" value="UniProtKB-KW"/>
</dbReference>
<proteinExistence type="predicted"/>
<feature type="domain" description="CAAX prenyl protease 2/Lysostaphin resistance protein A-like" evidence="2">
    <location>
        <begin position="134"/>
        <end position="231"/>
    </location>
</feature>
<feature type="transmembrane region" description="Helical" evidence="1">
    <location>
        <begin position="171"/>
        <end position="189"/>
    </location>
</feature>
<evidence type="ECO:0000313" key="3">
    <source>
        <dbReference type="EMBL" id="QDU20325.1"/>
    </source>
</evidence>
<evidence type="ECO:0000313" key="4">
    <source>
        <dbReference type="Proteomes" id="UP000319576"/>
    </source>
</evidence>
<dbReference type="GO" id="GO:0004175">
    <property type="term" value="F:endopeptidase activity"/>
    <property type="evidence" value="ECO:0007669"/>
    <property type="project" value="UniProtKB-ARBA"/>
</dbReference>
<keyword evidence="4" id="KW-1185">Reference proteome</keyword>
<dbReference type="RefSeq" id="WP_145237695.1">
    <property type="nucleotide sequence ID" value="NZ_CP036273.1"/>
</dbReference>
<keyword evidence="1" id="KW-0472">Membrane</keyword>
<dbReference type="Proteomes" id="UP000319576">
    <property type="component" value="Chromosome"/>
</dbReference>
<feature type="transmembrane region" description="Helical" evidence="1">
    <location>
        <begin position="89"/>
        <end position="108"/>
    </location>
</feature>
<name>A0A517XS39_9BACT</name>
<feature type="transmembrane region" description="Helical" evidence="1">
    <location>
        <begin position="12"/>
        <end position="34"/>
    </location>
</feature>
<dbReference type="GO" id="GO:0080120">
    <property type="term" value="P:CAAX-box protein maturation"/>
    <property type="evidence" value="ECO:0007669"/>
    <property type="project" value="UniProtKB-ARBA"/>
</dbReference>
<keyword evidence="1" id="KW-1133">Transmembrane helix</keyword>
<sequence>MRDYLRATRHPWSSFLFLVPLVAVYEGGVVWLGGDRADRLRNGADAWVRWQLETFGAGHAFAAPMLVLGILLLWSWWRAADCPADPVRTWFGMAFEGAAYAAVLWQFGQNYGPIIDKLGVRLDVPAAPDRAARVLTYLGAGIYEEALFRLGLFGGLLLMLRLVLLPRLIALPLAAFVAACGFAAAHHVGPYGEPMNAYVFLFRVIAGLYFTALYVGRGFGVAVAAHAGYDILVGVA</sequence>
<dbReference type="AlphaFoldDB" id="A0A517XS39"/>
<accession>A0A517XS39</accession>
<reference evidence="3 4" key="1">
    <citation type="submission" date="2019-02" db="EMBL/GenBank/DDBJ databases">
        <title>Deep-cultivation of Planctomycetes and their phenomic and genomic characterization uncovers novel biology.</title>
        <authorList>
            <person name="Wiegand S."/>
            <person name="Jogler M."/>
            <person name="Boedeker C."/>
            <person name="Pinto D."/>
            <person name="Vollmers J."/>
            <person name="Rivas-Marin E."/>
            <person name="Kohn T."/>
            <person name="Peeters S.H."/>
            <person name="Heuer A."/>
            <person name="Rast P."/>
            <person name="Oberbeckmann S."/>
            <person name="Bunk B."/>
            <person name="Jeske O."/>
            <person name="Meyerdierks A."/>
            <person name="Storesund J.E."/>
            <person name="Kallscheuer N."/>
            <person name="Luecker S."/>
            <person name="Lage O.M."/>
            <person name="Pohl T."/>
            <person name="Merkel B.J."/>
            <person name="Hornburger P."/>
            <person name="Mueller R.-W."/>
            <person name="Bruemmer F."/>
            <person name="Labrenz M."/>
            <person name="Spormann A.M."/>
            <person name="Op den Camp H."/>
            <person name="Overmann J."/>
            <person name="Amann R."/>
            <person name="Jetten M.S.M."/>
            <person name="Mascher T."/>
            <person name="Medema M.H."/>
            <person name="Devos D.P."/>
            <person name="Kaster A.-K."/>
            <person name="Ovreas L."/>
            <person name="Rohde M."/>
            <person name="Galperin M.Y."/>
            <person name="Jogler C."/>
        </authorList>
    </citation>
    <scope>NUCLEOTIDE SEQUENCE [LARGE SCALE GENOMIC DNA]</scope>
    <source>
        <strain evidence="3 4">ETA_A1</strain>
    </source>
</reference>
<dbReference type="KEGG" id="uli:ETAA1_22770"/>
<feature type="transmembrane region" description="Helical" evidence="1">
    <location>
        <begin position="146"/>
        <end position="164"/>
    </location>
</feature>
<keyword evidence="3" id="KW-0378">Hydrolase</keyword>